<comment type="similarity">
    <text evidence="1">Belongs to the peptidase C1 family.</text>
</comment>
<sequence>MKIQSVLAFVAAISFVAAKPLHKGLNYERYLAEKNETIDAFLQYRESQGFQDALALGLINKEDRDSDPTEDQLQRFHMASCLCDKMREQHPDAEFSLDGPFTLMTPEEFSNYVGPGPVAPTDAPGPAPRPTSGPSPGPAPGPSDGSGVDWKAKGCVTAIRNQGQCGSCWAFATTAAIESAMCIKSGNGKCTELSEQQVTSCDTRNNGC</sequence>
<evidence type="ECO:0000256" key="1">
    <source>
        <dbReference type="ARBA" id="ARBA00008455"/>
    </source>
</evidence>
<evidence type="ECO:0000256" key="4">
    <source>
        <dbReference type="SAM" id="SignalP"/>
    </source>
</evidence>
<comment type="caution">
    <text evidence="6">The sequence shown here is derived from an EMBL/GenBank/DDBJ whole genome shotgun (WGS) entry which is preliminary data.</text>
</comment>
<dbReference type="PANTHER" id="PTHR12411">
    <property type="entry name" value="CYSTEINE PROTEASE FAMILY C1-RELATED"/>
    <property type="match status" value="1"/>
</dbReference>
<organism evidence="6 7">
    <name type="scientific">Lagenidium giganteum</name>
    <dbReference type="NCBI Taxonomy" id="4803"/>
    <lineage>
        <taxon>Eukaryota</taxon>
        <taxon>Sar</taxon>
        <taxon>Stramenopiles</taxon>
        <taxon>Oomycota</taxon>
        <taxon>Peronosporomycetes</taxon>
        <taxon>Pythiales</taxon>
        <taxon>Pythiaceae</taxon>
    </lineage>
</organism>
<evidence type="ECO:0000256" key="3">
    <source>
        <dbReference type="SAM" id="MobiDB-lite"/>
    </source>
</evidence>
<feature type="region of interest" description="Disordered" evidence="3">
    <location>
        <begin position="108"/>
        <end position="148"/>
    </location>
</feature>
<protein>
    <recommendedName>
        <fullName evidence="5">Peptidase C1A papain C-terminal domain-containing protein</fullName>
    </recommendedName>
</protein>
<dbReference type="AlphaFoldDB" id="A0AAV2Z5Y2"/>
<dbReference type="Gene3D" id="3.90.70.10">
    <property type="entry name" value="Cysteine proteinases"/>
    <property type="match status" value="1"/>
</dbReference>
<reference evidence="6" key="2">
    <citation type="journal article" date="2023" name="Microbiol Resour">
        <title>Decontamination and Annotation of the Draft Genome Sequence of the Oomycete Lagenidium giganteum ARSEF 373.</title>
        <authorList>
            <person name="Morgan W.R."/>
            <person name="Tartar A."/>
        </authorList>
    </citation>
    <scope>NUCLEOTIDE SEQUENCE</scope>
    <source>
        <strain evidence="6">ARSEF 373</strain>
    </source>
</reference>
<keyword evidence="2" id="KW-0865">Zymogen</keyword>
<name>A0AAV2Z5Y2_9STRA</name>
<evidence type="ECO:0000313" key="6">
    <source>
        <dbReference type="EMBL" id="DBA01761.1"/>
    </source>
</evidence>
<dbReference type="InterPro" id="IPR013128">
    <property type="entry name" value="Peptidase_C1A"/>
</dbReference>
<feature type="non-terminal residue" evidence="6">
    <location>
        <position position="208"/>
    </location>
</feature>
<accession>A0AAV2Z5Y2</accession>
<dbReference type="EMBL" id="DAKRPA010000042">
    <property type="protein sequence ID" value="DBA01761.1"/>
    <property type="molecule type" value="Genomic_DNA"/>
</dbReference>
<dbReference type="InterPro" id="IPR038765">
    <property type="entry name" value="Papain-like_cys_pep_sf"/>
</dbReference>
<reference evidence="6" key="1">
    <citation type="submission" date="2022-11" db="EMBL/GenBank/DDBJ databases">
        <authorList>
            <person name="Morgan W.R."/>
            <person name="Tartar A."/>
        </authorList>
    </citation>
    <scope>NUCLEOTIDE SEQUENCE</scope>
    <source>
        <strain evidence="6">ARSEF 373</strain>
    </source>
</reference>
<evidence type="ECO:0000313" key="7">
    <source>
        <dbReference type="Proteomes" id="UP001146120"/>
    </source>
</evidence>
<feature type="signal peptide" evidence="4">
    <location>
        <begin position="1"/>
        <end position="18"/>
    </location>
</feature>
<keyword evidence="4" id="KW-0732">Signal</keyword>
<gene>
    <name evidence="6" type="ORF">N0F65_010171</name>
</gene>
<dbReference type="Pfam" id="PF00112">
    <property type="entry name" value="Peptidase_C1"/>
    <property type="match status" value="1"/>
</dbReference>
<dbReference type="GO" id="GO:0008234">
    <property type="term" value="F:cysteine-type peptidase activity"/>
    <property type="evidence" value="ECO:0007669"/>
    <property type="project" value="InterPro"/>
</dbReference>
<proteinExistence type="inferred from homology"/>
<dbReference type="SUPFAM" id="SSF54001">
    <property type="entry name" value="Cysteine proteinases"/>
    <property type="match status" value="1"/>
</dbReference>
<dbReference type="Proteomes" id="UP001146120">
    <property type="component" value="Unassembled WGS sequence"/>
</dbReference>
<dbReference type="InterPro" id="IPR000668">
    <property type="entry name" value="Peptidase_C1A_C"/>
</dbReference>
<feature type="domain" description="Peptidase C1A papain C-terminal" evidence="5">
    <location>
        <begin position="148"/>
        <end position="208"/>
    </location>
</feature>
<keyword evidence="7" id="KW-1185">Reference proteome</keyword>
<evidence type="ECO:0000256" key="2">
    <source>
        <dbReference type="ARBA" id="ARBA00023145"/>
    </source>
</evidence>
<feature type="compositionally biased region" description="Pro residues" evidence="3">
    <location>
        <begin position="123"/>
        <end position="141"/>
    </location>
</feature>
<dbReference type="InterPro" id="IPR000169">
    <property type="entry name" value="Pept_cys_AS"/>
</dbReference>
<evidence type="ECO:0000259" key="5">
    <source>
        <dbReference type="Pfam" id="PF00112"/>
    </source>
</evidence>
<feature type="chain" id="PRO_5043920877" description="Peptidase C1A papain C-terminal domain-containing protein" evidence="4">
    <location>
        <begin position="19"/>
        <end position="208"/>
    </location>
</feature>
<dbReference type="GO" id="GO:0006508">
    <property type="term" value="P:proteolysis"/>
    <property type="evidence" value="ECO:0007669"/>
    <property type="project" value="InterPro"/>
</dbReference>
<dbReference type="PROSITE" id="PS00139">
    <property type="entry name" value="THIOL_PROTEASE_CYS"/>
    <property type="match status" value="1"/>
</dbReference>